<evidence type="ECO:0000313" key="2">
    <source>
        <dbReference type="Proteomes" id="UP001175211"/>
    </source>
</evidence>
<dbReference type="EMBL" id="JAUEPS010000059">
    <property type="protein sequence ID" value="KAK0443341.1"/>
    <property type="molecule type" value="Genomic_DNA"/>
</dbReference>
<name>A0AA39MQH8_ARMTA</name>
<organism evidence="1 2">
    <name type="scientific">Armillaria tabescens</name>
    <name type="common">Ringless honey mushroom</name>
    <name type="synonym">Agaricus tabescens</name>
    <dbReference type="NCBI Taxonomy" id="1929756"/>
    <lineage>
        <taxon>Eukaryota</taxon>
        <taxon>Fungi</taxon>
        <taxon>Dikarya</taxon>
        <taxon>Basidiomycota</taxon>
        <taxon>Agaricomycotina</taxon>
        <taxon>Agaricomycetes</taxon>
        <taxon>Agaricomycetidae</taxon>
        <taxon>Agaricales</taxon>
        <taxon>Marasmiineae</taxon>
        <taxon>Physalacriaceae</taxon>
        <taxon>Desarmillaria</taxon>
    </lineage>
</organism>
<dbReference type="AlphaFoldDB" id="A0AA39MQH8"/>
<protein>
    <submittedName>
        <fullName evidence="1">Uncharacterized protein</fullName>
    </submittedName>
</protein>
<dbReference type="GeneID" id="85358046"/>
<dbReference type="Proteomes" id="UP001175211">
    <property type="component" value="Unassembled WGS sequence"/>
</dbReference>
<proteinExistence type="predicted"/>
<keyword evidence="2" id="KW-1185">Reference proteome</keyword>
<reference evidence="1" key="1">
    <citation type="submission" date="2023-06" db="EMBL/GenBank/DDBJ databases">
        <authorList>
            <consortium name="Lawrence Berkeley National Laboratory"/>
            <person name="Ahrendt S."/>
            <person name="Sahu N."/>
            <person name="Indic B."/>
            <person name="Wong-Bajracharya J."/>
            <person name="Merenyi Z."/>
            <person name="Ke H.-M."/>
            <person name="Monk M."/>
            <person name="Kocsube S."/>
            <person name="Drula E."/>
            <person name="Lipzen A."/>
            <person name="Balint B."/>
            <person name="Henrissat B."/>
            <person name="Andreopoulos B."/>
            <person name="Martin F.M."/>
            <person name="Harder C.B."/>
            <person name="Rigling D."/>
            <person name="Ford K.L."/>
            <person name="Foster G.D."/>
            <person name="Pangilinan J."/>
            <person name="Papanicolaou A."/>
            <person name="Barry K."/>
            <person name="LaButti K."/>
            <person name="Viragh M."/>
            <person name="Koriabine M."/>
            <person name="Yan M."/>
            <person name="Riley R."/>
            <person name="Champramary S."/>
            <person name="Plett K.L."/>
            <person name="Tsai I.J."/>
            <person name="Slot J."/>
            <person name="Sipos G."/>
            <person name="Plett J."/>
            <person name="Nagy L.G."/>
            <person name="Grigoriev I.V."/>
        </authorList>
    </citation>
    <scope>NUCLEOTIDE SEQUENCE</scope>
    <source>
        <strain evidence="1">CCBAS 213</strain>
    </source>
</reference>
<accession>A0AA39MQH8</accession>
<sequence length="387" mass="44092">MCSDIMVLLHTGKSSEDLDWETSASVMEHICLLETEIISHNERLQPQAMLHDVPPRHERDLAVQDLKNHKSIFTPIRRLPNDVLLCIFQMSTGVGVKPEVKTIPWVLALTRSSHSLWTDICLVSLRYSNLSSGQRSLRNRLLSLSGVSPLRITINMINPFKADIPHRPVFPRGPVSATQNFSCRLPLLHSLFLAVFDMNNPHICHLFSSAPLLQDVNFFDPIVMWWEFARVVPLSPLVRILWKETTALEDLYFRISHLEDQVVQPSTPRSNAQLLPTFVHNNIQRLVLDGRLHCILDRFSIPNLKELLICSKLGMDHLVRPEIESPDLGLRVGHLLHFLKGPECNLQAFHCFIPIPLSALRSLWKQWLSSLTRLTITITSPTQGDVV</sequence>
<comment type="caution">
    <text evidence="1">The sequence shown here is derived from an EMBL/GenBank/DDBJ whole genome shotgun (WGS) entry which is preliminary data.</text>
</comment>
<dbReference type="RefSeq" id="XP_060324660.1">
    <property type="nucleotide sequence ID" value="XM_060474498.1"/>
</dbReference>
<evidence type="ECO:0000313" key="1">
    <source>
        <dbReference type="EMBL" id="KAK0443341.1"/>
    </source>
</evidence>
<gene>
    <name evidence="1" type="ORF">EV420DRAFT_1576406</name>
</gene>